<comment type="caution">
    <text evidence="2">The sequence shown here is derived from an EMBL/GenBank/DDBJ whole genome shotgun (WGS) entry which is preliminary data.</text>
</comment>
<dbReference type="Proteomes" id="UP000016183">
    <property type="component" value="Unassembled WGS sequence"/>
</dbReference>
<dbReference type="PANTHER" id="PTHR43861:SF1">
    <property type="entry name" value="TRANS-ACONITATE 2-METHYLTRANSFERASE"/>
    <property type="match status" value="1"/>
</dbReference>
<name>M2AP38_TREDN</name>
<dbReference type="CDD" id="cd02440">
    <property type="entry name" value="AdoMet_MTases"/>
    <property type="match status" value="1"/>
</dbReference>
<evidence type="ECO:0000313" key="2">
    <source>
        <dbReference type="EMBL" id="EMB25081.1"/>
    </source>
</evidence>
<dbReference type="RefSeq" id="WP_010694838.1">
    <property type="nucleotide sequence ID" value="NZ_KB442453.1"/>
</dbReference>
<dbReference type="GO" id="GO:0046983">
    <property type="term" value="F:protein dimerization activity"/>
    <property type="evidence" value="ECO:0007669"/>
    <property type="project" value="InterPro"/>
</dbReference>
<evidence type="ECO:0000259" key="1">
    <source>
        <dbReference type="Pfam" id="PF13847"/>
    </source>
</evidence>
<dbReference type="InterPro" id="IPR029063">
    <property type="entry name" value="SAM-dependent_MTases_sf"/>
</dbReference>
<organism evidence="2 3">
    <name type="scientific">Treponema denticola SP33</name>
    <dbReference type="NCBI Taxonomy" id="999437"/>
    <lineage>
        <taxon>Bacteria</taxon>
        <taxon>Pseudomonadati</taxon>
        <taxon>Spirochaetota</taxon>
        <taxon>Spirochaetia</taxon>
        <taxon>Spirochaetales</taxon>
        <taxon>Treponemataceae</taxon>
        <taxon>Treponema</taxon>
    </lineage>
</organism>
<dbReference type="HOGENOM" id="CLU_005533_4_3_12"/>
<dbReference type="SUPFAM" id="SSF53335">
    <property type="entry name" value="S-adenosyl-L-methionine-dependent methyltransferases"/>
    <property type="match status" value="1"/>
</dbReference>
<feature type="domain" description="Methyltransferase" evidence="1">
    <location>
        <begin position="186"/>
        <end position="292"/>
    </location>
</feature>
<accession>M2AP38</accession>
<sequence>MKRNAETGTPIANEIEGDIHRKNENDFLREVLEMPYYSLVPKILMNALRLGVFDELKMPQESGQLAEKKGWNRENTEIFLQTLFSLEYLTKDGSRYRNCAYTDKYLVKENGDYAGTVLEYFGTDMGGSFPEDIVPLLQTDPNVQDASGTQESGPDFAAMGNLMRAVQSGYNAKYVKAVLSEIEGVKKAKKVIDLGCGSGLYMLNLAKEHPDMNLVLYDMPPMRPIIEQSIQLTGMQKQASIMCGDFTKEEIGTRYDVIFSSNSVYAAKGCIDEFMKKIYKALNPGGIFICISDGIEKDYSAPWTMVLSWMPQRLKGVDMEMIKDVVREAGIKAGFTAVCKKALLTSGGHLDLDMDVLRKENR</sequence>
<reference evidence="2 3" key="1">
    <citation type="submission" date="2012-01" db="EMBL/GenBank/DDBJ databases">
        <title>The Genome Sequence of Treponema denticola SP33.</title>
        <authorList>
            <consortium name="The Broad Institute Genome Sequencing Platform"/>
            <person name="Earl A."/>
            <person name="Ward D."/>
            <person name="Feldgarden M."/>
            <person name="Gevers D."/>
            <person name="Blanton J.M."/>
            <person name="Fenno C.J."/>
            <person name="Baranova O.V."/>
            <person name="Mathney J."/>
            <person name="Dewhirst F.E."/>
            <person name="Izard J."/>
            <person name="Young S.K."/>
            <person name="Zeng Q."/>
            <person name="Gargeya S."/>
            <person name="Fitzgerald M."/>
            <person name="Haas B."/>
            <person name="Abouelleil A."/>
            <person name="Alvarado L."/>
            <person name="Arachchi H.M."/>
            <person name="Berlin A."/>
            <person name="Chapman S.B."/>
            <person name="Gearin G."/>
            <person name="Goldberg J."/>
            <person name="Griggs A."/>
            <person name="Gujja S."/>
            <person name="Hansen M."/>
            <person name="Heiman D."/>
            <person name="Howarth C."/>
            <person name="Larimer J."/>
            <person name="Lui A."/>
            <person name="MacDonald P.J.P."/>
            <person name="McCowen C."/>
            <person name="Montmayeur A."/>
            <person name="Murphy C."/>
            <person name="Neiman D."/>
            <person name="Pearson M."/>
            <person name="Priest M."/>
            <person name="Roberts A."/>
            <person name="Saif S."/>
            <person name="Shea T."/>
            <person name="Sisk P."/>
            <person name="Stolte C."/>
            <person name="Sykes S."/>
            <person name="Wortman J."/>
            <person name="Nusbaum C."/>
            <person name="Birren B."/>
        </authorList>
    </citation>
    <scope>NUCLEOTIDE SEQUENCE [LARGE SCALE GENOMIC DNA]</scope>
    <source>
        <strain evidence="2 3">SP33</strain>
    </source>
</reference>
<proteinExistence type="predicted"/>
<dbReference type="Gene3D" id="1.10.10.10">
    <property type="entry name" value="Winged helix-like DNA-binding domain superfamily/Winged helix DNA-binding domain"/>
    <property type="match status" value="1"/>
</dbReference>
<dbReference type="Pfam" id="PF13847">
    <property type="entry name" value="Methyltransf_31"/>
    <property type="match status" value="1"/>
</dbReference>
<dbReference type="PATRIC" id="fig|999437.3.peg.1162"/>
<dbReference type="OrthoDB" id="368786at2"/>
<dbReference type="InterPro" id="IPR025714">
    <property type="entry name" value="Methyltranfer_dom"/>
</dbReference>
<evidence type="ECO:0000313" key="3">
    <source>
        <dbReference type="Proteomes" id="UP000016183"/>
    </source>
</evidence>
<dbReference type="EMBL" id="AGDZ01000019">
    <property type="protein sequence ID" value="EMB25081.1"/>
    <property type="molecule type" value="Genomic_DNA"/>
</dbReference>
<protein>
    <recommendedName>
        <fullName evidence="1">Methyltransferase domain-containing protein</fullName>
    </recommendedName>
</protein>
<dbReference type="Gene3D" id="3.40.50.150">
    <property type="entry name" value="Vaccinia Virus protein VP39"/>
    <property type="match status" value="1"/>
</dbReference>
<dbReference type="AlphaFoldDB" id="M2AP38"/>
<dbReference type="PANTHER" id="PTHR43861">
    <property type="entry name" value="TRANS-ACONITATE 2-METHYLTRANSFERASE-RELATED"/>
    <property type="match status" value="1"/>
</dbReference>
<dbReference type="InterPro" id="IPR036388">
    <property type="entry name" value="WH-like_DNA-bd_sf"/>
</dbReference>
<gene>
    <name evidence="2" type="ORF">HMPREF9733_01143</name>
</gene>